<keyword evidence="1" id="KW-0472">Membrane</keyword>
<keyword evidence="4" id="KW-1185">Reference proteome</keyword>
<dbReference type="OrthoDB" id="9762883at2"/>
<dbReference type="InterPro" id="IPR052173">
    <property type="entry name" value="Beta-lactam_resp_regulator"/>
</dbReference>
<reference evidence="3 4" key="1">
    <citation type="submission" date="2013-03" db="EMBL/GenBank/DDBJ databases">
        <title>Assembly of a new bacterial strain Brevibacillus borstelensis AK1.</title>
        <authorList>
            <person name="Rajan I."/>
            <person name="PoliReddy D."/>
            <person name="Sugumar T."/>
            <person name="Rathinam K."/>
            <person name="Alqarawi S."/>
            <person name="Khalil A.B."/>
            <person name="Sivakumar N."/>
        </authorList>
    </citation>
    <scope>NUCLEOTIDE SEQUENCE [LARGE SCALE GENOMIC DNA]</scope>
    <source>
        <strain evidence="3 4">AK1</strain>
    </source>
</reference>
<gene>
    <name evidence="3" type="ORF">I532_10797</name>
</gene>
<dbReference type="PANTHER" id="PTHR34978">
    <property type="entry name" value="POSSIBLE SENSOR-TRANSDUCER PROTEIN BLAR"/>
    <property type="match status" value="1"/>
</dbReference>
<feature type="transmembrane region" description="Helical" evidence="1">
    <location>
        <begin position="345"/>
        <end position="366"/>
    </location>
</feature>
<keyword evidence="1" id="KW-0812">Transmembrane</keyword>
<evidence type="ECO:0000313" key="3">
    <source>
        <dbReference type="EMBL" id="EMT53261.1"/>
    </source>
</evidence>
<organism evidence="3 4">
    <name type="scientific">Brevibacillus borstelensis AK1</name>
    <dbReference type="NCBI Taxonomy" id="1300222"/>
    <lineage>
        <taxon>Bacteria</taxon>
        <taxon>Bacillati</taxon>
        <taxon>Bacillota</taxon>
        <taxon>Bacilli</taxon>
        <taxon>Bacillales</taxon>
        <taxon>Paenibacillaceae</taxon>
        <taxon>Brevibacillus</taxon>
    </lineage>
</organism>
<dbReference type="STRING" id="1300222.I532_10797"/>
<dbReference type="Pfam" id="PF05569">
    <property type="entry name" value="Peptidase_M56"/>
    <property type="match status" value="1"/>
</dbReference>
<protein>
    <recommendedName>
        <fullName evidence="2">Peptidase M56 domain-containing protein</fullName>
    </recommendedName>
</protein>
<feature type="transmembrane region" description="Helical" evidence="1">
    <location>
        <begin position="142"/>
        <end position="160"/>
    </location>
</feature>
<sequence>MEILCDVFLWFFDSTLAASAVVLLVMAIQKLFRHRLSPRLQHALWLLVLVRLLLPDLPSSPASIFNVAATIKNAVSMIHVEGSSLSHDISRNSEENKIPQNNHSTALEKNHVQPVAIALQDETQARQFSQVGYPLGVQVVSAIWFAGAIVFIGYLFACLFRLRNRRKTLTPVTDPQILSVMDECQRKFGIKKPIPLYTGDYAKSPFIAGLIHPWIFVPEAVVKELAPSQLLHILSHELAHCKRKDMWWNTLSSFVLAIHWMNPLVWICVKRMKAAREIACDACVLEVLGEQAATPYGLTMIECLKRFASKSAQPQLLYFWGTTNKSEMTRRITMIKAYKKGTYKLSALAVVCVAGLGVATLTNAAAPAPAPASSPATIAETGKERLLFNSSHRSYGSLEKAVKVSPTPFKVPDLPELSLAYVTLYLDDQKLSKVDIGFNKYEGKSHYLYDMVILPSGAEHDDALLENQQSPDIKKETLKLNGMDILKLTRVSDSLTAYFWEDQGLQYKLREFDVSDEEMLKVISSMKFPDQDMLKQYENQKGQFKTNVYDTEDLRYAQELLGFTPKLPMQFLEIFEASGAWAYYRDTDRTSMGFFVEFARTNKPGKWKNSFYFDQEKDTSTYEEIQKTGTYFHEIINGEKIGLKTTPLQIEGKKVFRTEKYKIDGRLSSPDEVDNVSYFWVENDLGYQVTFQEDLPQQQEIVAELIKAKPVDASQWK</sequence>
<evidence type="ECO:0000256" key="1">
    <source>
        <dbReference type="SAM" id="Phobius"/>
    </source>
</evidence>
<dbReference type="PANTHER" id="PTHR34978:SF3">
    <property type="entry name" value="SLR0241 PROTEIN"/>
    <property type="match status" value="1"/>
</dbReference>
<dbReference type="InterPro" id="IPR008756">
    <property type="entry name" value="Peptidase_M56"/>
</dbReference>
<accession>M8E1W3</accession>
<dbReference type="PATRIC" id="fig|1300222.3.peg.2242"/>
<dbReference type="Gene3D" id="3.30.2010.10">
    <property type="entry name" value="Metalloproteases ('zincins'), catalytic domain"/>
    <property type="match status" value="1"/>
</dbReference>
<proteinExistence type="predicted"/>
<name>M8E1W3_9BACL</name>
<dbReference type="RefSeq" id="WP_003388169.1">
    <property type="nucleotide sequence ID" value="NZ_APBN01000003.1"/>
</dbReference>
<comment type="caution">
    <text evidence="3">The sequence shown here is derived from an EMBL/GenBank/DDBJ whole genome shotgun (WGS) entry which is preliminary data.</text>
</comment>
<dbReference type="Proteomes" id="UP000012081">
    <property type="component" value="Unassembled WGS sequence"/>
</dbReference>
<evidence type="ECO:0000313" key="4">
    <source>
        <dbReference type="Proteomes" id="UP000012081"/>
    </source>
</evidence>
<dbReference type="AlphaFoldDB" id="M8E1W3"/>
<dbReference type="EMBL" id="APBN01000003">
    <property type="protein sequence ID" value="EMT53261.1"/>
    <property type="molecule type" value="Genomic_DNA"/>
</dbReference>
<dbReference type="CDD" id="cd07341">
    <property type="entry name" value="M56_BlaR1_MecR1_like"/>
    <property type="match status" value="1"/>
</dbReference>
<keyword evidence="1" id="KW-1133">Transmembrane helix</keyword>
<evidence type="ECO:0000259" key="2">
    <source>
        <dbReference type="Pfam" id="PF05569"/>
    </source>
</evidence>
<feature type="transmembrane region" description="Helical" evidence="1">
    <location>
        <begin position="7"/>
        <end position="28"/>
    </location>
</feature>
<feature type="domain" description="Peptidase M56" evidence="2">
    <location>
        <begin position="11"/>
        <end position="335"/>
    </location>
</feature>